<keyword evidence="2" id="KW-1185">Reference proteome</keyword>
<proteinExistence type="predicted"/>
<dbReference type="Proteomes" id="UP001497535">
    <property type="component" value="Unassembled WGS sequence"/>
</dbReference>
<protein>
    <submittedName>
        <fullName evidence="1">Uncharacterized protein</fullName>
    </submittedName>
</protein>
<dbReference type="EMBL" id="CAVMJV010000011">
    <property type="protein sequence ID" value="CAK5044831.1"/>
    <property type="molecule type" value="Genomic_DNA"/>
</dbReference>
<accession>A0ACB0YFP7</accession>
<sequence length="214" mass="24313">MREGPLVVVLLPTRELALQVEEVAKEYCDVADLKATCCYGGASKGPQARDLMYGVDICIATPGRLLDFLDNGTTNMGRCSYFVLDEADRMLDMGFEPQIRRIADQIRGKTKTLIFVETKRKADDLTRWMRQDGWPALCIHGDKEQREREWVLAEFKASRTPILIATDVAARGLDVDDVKFVINFDYPNNSEDYVHRIGRTGRRDRSVSFLILSC</sequence>
<gene>
    <name evidence="1" type="ORF">MENTE1834_LOCUS11584</name>
</gene>
<name>A0ACB0YFP7_MELEN</name>
<evidence type="ECO:0000313" key="1">
    <source>
        <dbReference type="EMBL" id="CAK5044831.1"/>
    </source>
</evidence>
<evidence type="ECO:0000313" key="2">
    <source>
        <dbReference type="Proteomes" id="UP001497535"/>
    </source>
</evidence>
<organism evidence="1 2">
    <name type="scientific">Meloidogyne enterolobii</name>
    <name type="common">Root-knot nematode worm</name>
    <name type="synonym">Meloidogyne mayaguensis</name>
    <dbReference type="NCBI Taxonomy" id="390850"/>
    <lineage>
        <taxon>Eukaryota</taxon>
        <taxon>Metazoa</taxon>
        <taxon>Ecdysozoa</taxon>
        <taxon>Nematoda</taxon>
        <taxon>Chromadorea</taxon>
        <taxon>Rhabditida</taxon>
        <taxon>Tylenchina</taxon>
        <taxon>Tylenchomorpha</taxon>
        <taxon>Tylenchoidea</taxon>
        <taxon>Meloidogynidae</taxon>
        <taxon>Meloidogyninae</taxon>
        <taxon>Meloidogyne</taxon>
    </lineage>
</organism>
<reference evidence="1" key="1">
    <citation type="submission" date="2023-11" db="EMBL/GenBank/DDBJ databases">
        <authorList>
            <person name="Poullet M."/>
        </authorList>
    </citation>
    <scope>NUCLEOTIDE SEQUENCE</scope>
    <source>
        <strain evidence="1">E1834</strain>
    </source>
</reference>
<comment type="caution">
    <text evidence="1">The sequence shown here is derived from an EMBL/GenBank/DDBJ whole genome shotgun (WGS) entry which is preliminary data.</text>
</comment>